<evidence type="ECO:0000256" key="1">
    <source>
        <dbReference type="SAM" id="MobiDB-lite"/>
    </source>
</evidence>
<proteinExistence type="predicted"/>
<gene>
    <name evidence="3" type="ORF">RF679_00010</name>
</gene>
<feature type="compositionally biased region" description="Polar residues" evidence="1">
    <location>
        <begin position="32"/>
        <end position="52"/>
    </location>
</feature>
<evidence type="ECO:0000256" key="2">
    <source>
        <dbReference type="SAM" id="Phobius"/>
    </source>
</evidence>
<organism evidence="3 4">
    <name type="scientific">Undibacterium cyanobacteriorum</name>
    <dbReference type="NCBI Taxonomy" id="3073561"/>
    <lineage>
        <taxon>Bacteria</taxon>
        <taxon>Pseudomonadati</taxon>
        <taxon>Pseudomonadota</taxon>
        <taxon>Betaproteobacteria</taxon>
        <taxon>Burkholderiales</taxon>
        <taxon>Oxalobacteraceae</taxon>
        <taxon>Undibacterium</taxon>
    </lineage>
</organism>
<name>A0ABY9RK88_9BURK</name>
<keyword evidence="2" id="KW-1133">Transmembrane helix</keyword>
<keyword evidence="2" id="KW-0472">Membrane</keyword>
<reference evidence="3" key="1">
    <citation type="submission" date="2023-09" db="EMBL/GenBank/DDBJ databases">
        <title>Undibacterium sp. 20NA77.5 isolated from freshwater.</title>
        <authorList>
            <person name="Le V."/>
            <person name="Ko S.-R."/>
            <person name="Ahn C.-Y."/>
            <person name="Oh H.-M."/>
        </authorList>
    </citation>
    <scope>NUCLEOTIDE SEQUENCE</scope>
    <source>
        <strain evidence="3">20NA77.5</strain>
    </source>
</reference>
<feature type="compositionally biased region" description="Basic and acidic residues" evidence="1">
    <location>
        <begin position="10"/>
        <end position="31"/>
    </location>
</feature>
<feature type="transmembrane region" description="Helical" evidence="2">
    <location>
        <begin position="95"/>
        <end position="125"/>
    </location>
</feature>
<dbReference type="Proteomes" id="UP001181355">
    <property type="component" value="Chromosome"/>
</dbReference>
<evidence type="ECO:0000313" key="3">
    <source>
        <dbReference type="EMBL" id="WMW80680.1"/>
    </source>
</evidence>
<protein>
    <submittedName>
        <fullName evidence="3">Uncharacterized protein</fullName>
    </submittedName>
</protein>
<sequence>MELTPSNNSDKVEKIEPQIEDVQFKETEQTQDHQQTNSNTQEEFNSQQNFRSNDSHDKYRTHNPLLDFVKNVGETAEYLWEHYLDWVIHVSWGKMFLACLLILIAGSCLFLHSLANWFVFGSLLLKCFVGKEDRQTKNSATEQVKPEEN</sequence>
<accession>A0ABY9RK88</accession>
<feature type="region of interest" description="Disordered" evidence="1">
    <location>
        <begin position="1"/>
        <end position="56"/>
    </location>
</feature>
<keyword evidence="4" id="KW-1185">Reference proteome</keyword>
<keyword evidence="2" id="KW-0812">Transmembrane</keyword>
<dbReference type="RefSeq" id="WP_309482171.1">
    <property type="nucleotide sequence ID" value="NZ_CP133720.1"/>
</dbReference>
<dbReference type="EMBL" id="CP133720">
    <property type="protein sequence ID" value="WMW80680.1"/>
    <property type="molecule type" value="Genomic_DNA"/>
</dbReference>
<evidence type="ECO:0000313" key="4">
    <source>
        <dbReference type="Proteomes" id="UP001181355"/>
    </source>
</evidence>